<dbReference type="InterPro" id="IPR051781">
    <property type="entry name" value="Metallo-dep_Hydrolase"/>
</dbReference>
<dbReference type="AlphaFoldDB" id="A0A7Y0GC10"/>
<dbReference type="RefSeq" id="WP_169494745.1">
    <property type="nucleotide sequence ID" value="NZ_JABBGM010000010.1"/>
</dbReference>
<dbReference type="EMBL" id="JABBGM010000010">
    <property type="protein sequence ID" value="NML95544.1"/>
    <property type="molecule type" value="Genomic_DNA"/>
</dbReference>
<protein>
    <submittedName>
        <fullName evidence="3">Amidohydrolase family protein</fullName>
    </submittedName>
</protein>
<dbReference type="InterPro" id="IPR057744">
    <property type="entry name" value="OTAase-like"/>
</dbReference>
<dbReference type="PANTHER" id="PTHR43135">
    <property type="entry name" value="ALPHA-D-RIBOSE 1-METHYLPHOSPHONATE 5-TRIPHOSPHATE DIPHOSPHATASE"/>
    <property type="match status" value="1"/>
</dbReference>
<reference evidence="3 4" key="1">
    <citation type="submission" date="2020-04" db="EMBL/GenBank/DDBJ databases">
        <title>Novosphingobium sp. TW-4 isolated from soil.</title>
        <authorList>
            <person name="Dahal R.H."/>
            <person name="Chaudhary D.K."/>
        </authorList>
    </citation>
    <scope>NUCLEOTIDE SEQUENCE [LARGE SCALE GENOMIC DNA]</scope>
    <source>
        <strain evidence="3 4">TW-4</strain>
    </source>
</reference>
<keyword evidence="1" id="KW-0732">Signal</keyword>
<dbReference type="Proteomes" id="UP000583556">
    <property type="component" value="Unassembled WGS sequence"/>
</dbReference>
<name>A0A7Y0GC10_9SPHN</name>
<dbReference type="InterPro" id="IPR032466">
    <property type="entry name" value="Metal_Hydrolase"/>
</dbReference>
<dbReference type="SUPFAM" id="SSF51338">
    <property type="entry name" value="Composite domain of metallo-dependent hydrolases"/>
    <property type="match status" value="1"/>
</dbReference>
<feature type="chain" id="PRO_5030939563" evidence="1">
    <location>
        <begin position="22"/>
        <end position="432"/>
    </location>
</feature>
<dbReference type="SUPFAM" id="SSF51556">
    <property type="entry name" value="Metallo-dependent hydrolases"/>
    <property type="match status" value="1"/>
</dbReference>
<dbReference type="InterPro" id="IPR006680">
    <property type="entry name" value="Amidohydro-rel"/>
</dbReference>
<sequence>MRRVLAATLLATSLSPVVAQAADITYIHAGHLLDQPGKAPRGASTVIVTDGKVTEIRDGSVPAPAGAKVVELGDKFVLPGLTDLHVHLFSDGDPVKARLEATTRDREDGAFIAAEHARETLEAGFTTVRDLGGPPRGIRALRDATARGDIEGPTIVNAGEMISVSGGHGDNNGLNEESFDAFHPRDYNNVCNGADDCRRAVREQIRLGAQVIKFAATGGVLSNVAGGLGQQMTSEEMKAVIETAHSFGRKVAAHSHAAAGTAAAVAQGVDSIEHGTFLDEPTVKAMVAHGTWLVPTMMAPVAALAQARAGALPPASIAKAEQAAAAMKASHRLAIRSGVKIAFGTDTGVSKHGLNAQEFALMVEAGMTPMQAIVAATTNAAELLGRTDTVGRIAPGMPADIIAVGGDPLDDVSRLEHVDFVMKGGKVIKAGS</sequence>
<comment type="caution">
    <text evidence="3">The sequence shown here is derived from an EMBL/GenBank/DDBJ whole genome shotgun (WGS) entry which is preliminary data.</text>
</comment>
<organism evidence="3 4">
    <name type="scientific">Novosphingobium olei</name>
    <dbReference type="NCBI Taxonomy" id="2728851"/>
    <lineage>
        <taxon>Bacteria</taxon>
        <taxon>Pseudomonadati</taxon>
        <taxon>Pseudomonadota</taxon>
        <taxon>Alphaproteobacteria</taxon>
        <taxon>Sphingomonadales</taxon>
        <taxon>Sphingomonadaceae</taxon>
        <taxon>Novosphingobium</taxon>
    </lineage>
</organism>
<accession>A0A7Y0GC10</accession>
<dbReference type="Gene3D" id="3.20.20.140">
    <property type="entry name" value="Metal-dependent hydrolases"/>
    <property type="match status" value="1"/>
</dbReference>
<evidence type="ECO:0000313" key="3">
    <source>
        <dbReference type="EMBL" id="NML95544.1"/>
    </source>
</evidence>
<dbReference type="Pfam" id="PF01979">
    <property type="entry name" value="Amidohydro_1"/>
    <property type="match status" value="1"/>
</dbReference>
<feature type="domain" description="Amidohydrolase-related" evidence="2">
    <location>
        <begin position="76"/>
        <end position="427"/>
    </location>
</feature>
<dbReference type="PANTHER" id="PTHR43135:SF3">
    <property type="entry name" value="ALPHA-D-RIBOSE 1-METHYLPHOSPHONATE 5-TRIPHOSPHATE DIPHOSPHATASE"/>
    <property type="match status" value="1"/>
</dbReference>
<dbReference type="Gene3D" id="2.30.40.10">
    <property type="entry name" value="Urease, subunit C, domain 1"/>
    <property type="match status" value="1"/>
</dbReference>
<evidence type="ECO:0000256" key="1">
    <source>
        <dbReference type="SAM" id="SignalP"/>
    </source>
</evidence>
<evidence type="ECO:0000313" key="4">
    <source>
        <dbReference type="Proteomes" id="UP000583556"/>
    </source>
</evidence>
<gene>
    <name evidence="3" type="ORF">HHL27_17865</name>
</gene>
<proteinExistence type="predicted"/>
<dbReference type="CDD" id="cd01299">
    <property type="entry name" value="Met_dep_hydrolase_A"/>
    <property type="match status" value="1"/>
</dbReference>
<evidence type="ECO:0000259" key="2">
    <source>
        <dbReference type="Pfam" id="PF01979"/>
    </source>
</evidence>
<feature type="signal peptide" evidence="1">
    <location>
        <begin position="1"/>
        <end position="21"/>
    </location>
</feature>
<dbReference type="GO" id="GO:0016810">
    <property type="term" value="F:hydrolase activity, acting on carbon-nitrogen (but not peptide) bonds"/>
    <property type="evidence" value="ECO:0007669"/>
    <property type="project" value="InterPro"/>
</dbReference>
<dbReference type="InterPro" id="IPR011059">
    <property type="entry name" value="Metal-dep_hydrolase_composite"/>
</dbReference>
<keyword evidence="4" id="KW-1185">Reference proteome</keyword>
<keyword evidence="3" id="KW-0378">Hydrolase</keyword>